<proteinExistence type="predicted"/>
<dbReference type="PROSITE" id="PS51257">
    <property type="entry name" value="PROKAR_LIPOPROTEIN"/>
    <property type="match status" value="1"/>
</dbReference>
<feature type="transmembrane region" description="Helical" evidence="1">
    <location>
        <begin position="45"/>
        <end position="65"/>
    </location>
</feature>
<reference evidence="2 3" key="1">
    <citation type="submission" date="2020-08" db="EMBL/GenBank/DDBJ databases">
        <title>Sequencing the genomes of 1000 actinobacteria strains.</title>
        <authorList>
            <person name="Klenk H.-P."/>
        </authorList>
    </citation>
    <scope>NUCLEOTIDE SEQUENCE [LARGE SCALE GENOMIC DNA]</scope>
    <source>
        <strain evidence="2 3">DSM 23694</strain>
    </source>
</reference>
<feature type="transmembrane region" description="Helical" evidence="1">
    <location>
        <begin position="119"/>
        <end position="143"/>
    </location>
</feature>
<feature type="transmembrane region" description="Helical" evidence="1">
    <location>
        <begin position="71"/>
        <end position="90"/>
    </location>
</feature>
<dbReference type="AlphaFoldDB" id="A0A7W8YAZ4"/>
<dbReference type="RefSeq" id="WP_183641434.1">
    <property type="nucleotide sequence ID" value="NZ_JACHBL010000001.1"/>
</dbReference>
<sequence length="144" mass="16366">MERIVGWQEFLPLISGALVACILISSLIAIIVFDRRNGILNAIQIFSYTVFFLAILAGMSYGASIKITDPSLRWIGWAHHIYTSLVVIYFSKRVLVFPKKEFDSKVYAWVVVKQEGRSYLLATILIFLCVFFGPILYVIVVLAR</sequence>
<dbReference type="EMBL" id="JACHBL010000001">
    <property type="protein sequence ID" value="MBB5598081.1"/>
    <property type="molecule type" value="Genomic_DNA"/>
</dbReference>
<keyword evidence="1" id="KW-0472">Membrane</keyword>
<protein>
    <submittedName>
        <fullName evidence="2">Uncharacterized protein</fullName>
    </submittedName>
</protein>
<organism evidence="2 3">
    <name type="scientific">Neomicrococcus lactis</name>
    <dbReference type="NCBI Taxonomy" id="732241"/>
    <lineage>
        <taxon>Bacteria</taxon>
        <taxon>Bacillati</taxon>
        <taxon>Actinomycetota</taxon>
        <taxon>Actinomycetes</taxon>
        <taxon>Micrococcales</taxon>
        <taxon>Micrococcaceae</taxon>
        <taxon>Neomicrococcus</taxon>
    </lineage>
</organism>
<name>A0A7W8YAZ4_9MICC</name>
<accession>A0A7W8YAZ4</accession>
<evidence type="ECO:0000313" key="3">
    <source>
        <dbReference type="Proteomes" id="UP000523863"/>
    </source>
</evidence>
<keyword evidence="3" id="KW-1185">Reference proteome</keyword>
<evidence type="ECO:0000256" key="1">
    <source>
        <dbReference type="SAM" id="Phobius"/>
    </source>
</evidence>
<keyword evidence="1" id="KW-0812">Transmembrane</keyword>
<feature type="transmembrane region" description="Helical" evidence="1">
    <location>
        <begin position="12"/>
        <end position="33"/>
    </location>
</feature>
<gene>
    <name evidence="2" type="ORF">BKA12_001161</name>
</gene>
<keyword evidence="1" id="KW-1133">Transmembrane helix</keyword>
<evidence type="ECO:0000313" key="2">
    <source>
        <dbReference type="EMBL" id="MBB5598081.1"/>
    </source>
</evidence>
<dbReference type="Proteomes" id="UP000523863">
    <property type="component" value="Unassembled WGS sequence"/>
</dbReference>
<comment type="caution">
    <text evidence="2">The sequence shown here is derived from an EMBL/GenBank/DDBJ whole genome shotgun (WGS) entry which is preliminary data.</text>
</comment>